<name>A0ABT4QIE0_9BACL</name>
<proteinExistence type="predicted"/>
<accession>A0ABT4QIE0</accession>
<gene>
    <name evidence="1" type="ORF">O9H85_30465</name>
</gene>
<dbReference type="EMBL" id="JAQAGZ010000025">
    <property type="protein sequence ID" value="MCZ8516633.1"/>
    <property type="molecule type" value="Genomic_DNA"/>
</dbReference>
<reference evidence="1 2" key="1">
    <citation type="submission" date="2022-12" db="EMBL/GenBank/DDBJ databases">
        <title>Draft genome sequence of Paenibacillus sp. dW9.</title>
        <authorList>
            <person name="Choi E.-W."/>
            <person name="Kim D.-U."/>
        </authorList>
    </citation>
    <scope>NUCLEOTIDE SEQUENCE [LARGE SCALE GENOMIC DNA]</scope>
    <source>
        <strain evidence="2">dW9</strain>
    </source>
</reference>
<evidence type="ECO:0000313" key="2">
    <source>
        <dbReference type="Proteomes" id="UP001527882"/>
    </source>
</evidence>
<organism evidence="1 2">
    <name type="scientific">Paenibacillus gyeongsangnamensis</name>
    <dbReference type="NCBI Taxonomy" id="3388067"/>
    <lineage>
        <taxon>Bacteria</taxon>
        <taxon>Bacillati</taxon>
        <taxon>Bacillota</taxon>
        <taxon>Bacilli</taxon>
        <taxon>Bacillales</taxon>
        <taxon>Paenibacillaceae</taxon>
        <taxon>Paenibacillus</taxon>
    </lineage>
</organism>
<sequence>MEVWSGTFPSIKTDNAQTFRLWTEKLNEGFRIAATSGRDWHTQDSTNEPVSVTYLNIEDTEESITIKAVRAFAAGKASVTIGPLVTMEIHFNAISYGIGTALPRTEQSHYYKVNVEIDFCARQGIWEFSESNYWLTIMSNTGVLGEHSVSQDQAGCLFDIASDEILWVRAELWGNVHGVRTLIAFTNAIYFDR</sequence>
<dbReference type="Proteomes" id="UP001527882">
    <property type="component" value="Unassembled WGS sequence"/>
</dbReference>
<protein>
    <submittedName>
        <fullName evidence="1">CehA/McbA family metallohydrolase</fullName>
    </submittedName>
</protein>
<keyword evidence="2" id="KW-1185">Reference proteome</keyword>
<comment type="caution">
    <text evidence="1">The sequence shown here is derived from an EMBL/GenBank/DDBJ whole genome shotgun (WGS) entry which is preliminary data.</text>
</comment>
<dbReference type="NCBIfam" id="NF038032">
    <property type="entry name" value="CehA_McbA_metalo"/>
    <property type="match status" value="1"/>
</dbReference>
<evidence type="ECO:0000313" key="1">
    <source>
        <dbReference type="EMBL" id="MCZ8516633.1"/>
    </source>
</evidence>